<gene>
    <name evidence="2" type="ORF">NRB20_58010</name>
</gene>
<keyword evidence="1" id="KW-1133">Transmembrane helix</keyword>
<keyword evidence="3" id="KW-1185">Reference proteome</keyword>
<name>A0A7K0DAP2_9NOCA</name>
<feature type="transmembrane region" description="Helical" evidence="1">
    <location>
        <begin position="45"/>
        <end position="65"/>
    </location>
</feature>
<evidence type="ECO:0000256" key="1">
    <source>
        <dbReference type="SAM" id="Phobius"/>
    </source>
</evidence>
<keyword evidence="1" id="KW-0472">Membrane</keyword>
<sequence length="153" mass="16288">MTSNNSGGNGVDWDGELQALMESSGIDPAQVVRPKWVTRARRRVFGAKSAVAAVAVMAPVGWVVAESGAPVIATAPMLLWFAGWIGFGVYVSLGRPDLSTTSDTVAGFAVRVSHTGSRFAYARTRPARVRWRAWRAAQARDAAVGVESGQVTR</sequence>
<dbReference type="Proteomes" id="UP000438448">
    <property type="component" value="Unassembled WGS sequence"/>
</dbReference>
<dbReference type="AlphaFoldDB" id="A0A7K0DAP2"/>
<feature type="transmembrane region" description="Helical" evidence="1">
    <location>
        <begin position="71"/>
        <end position="93"/>
    </location>
</feature>
<dbReference type="RefSeq" id="WP_153414455.1">
    <property type="nucleotide sequence ID" value="NZ_WEGK01000014.1"/>
</dbReference>
<keyword evidence="1" id="KW-0812">Transmembrane</keyword>
<comment type="caution">
    <text evidence="2">The sequence shown here is derived from an EMBL/GenBank/DDBJ whole genome shotgun (WGS) entry which is preliminary data.</text>
</comment>
<evidence type="ECO:0000313" key="2">
    <source>
        <dbReference type="EMBL" id="MQY22679.1"/>
    </source>
</evidence>
<proteinExistence type="predicted"/>
<dbReference type="OrthoDB" id="4566061at2"/>
<evidence type="ECO:0000313" key="3">
    <source>
        <dbReference type="Proteomes" id="UP000438448"/>
    </source>
</evidence>
<accession>A0A7K0DAP2</accession>
<reference evidence="2 3" key="1">
    <citation type="submission" date="2019-10" db="EMBL/GenBank/DDBJ databases">
        <title>Nocardia macrotermitis sp. nov. and Nocardia aurantia sp. nov., isolated from the gut of fungus growing-termite Macrotermes natalensis.</title>
        <authorList>
            <person name="Benndorf R."/>
            <person name="Schwitalla J."/>
            <person name="Martin K."/>
            <person name="De Beer W."/>
            <person name="Kaster A.-K."/>
            <person name="Vollmers J."/>
            <person name="Poulsen M."/>
            <person name="Beemelmanns C."/>
        </authorList>
    </citation>
    <scope>NUCLEOTIDE SEQUENCE [LARGE SCALE GENOMIC DNA]</scope>
    <source>
        <strain evidence="2 3">RB20</strain>
    </source>
</reference>
<organism evidence="2 3">
    <name type="scientific">Nocardia macrotermitis</name>
    <dbReference type="NCBI Taxonomy" id="2585198"/>
    <lineage>
        <taxon>Bacteria</taxon>
        <taxon>Bacillati</taxon>
        <taxon>Actinomycetota</taxon>
        <taxon>Actinomycetes</taxon>
        <taxon>Mycobacteriales</taxon>
        <taxon>Nocardiaceae</taxon>
        <taxon>Nocardia</taxon>
    </lineage>
</organism>
<dbReference type="EMBL" id="WEGK01000014">
    <property type="protein sequence ID" value="MQY22679.1"/>
    <property type="molecule type" value="Genomic_DNA"/>
</dbReference>
<protein>
    <submittedName>
        <fullName evidence="2">Uncharacterized protein</fullName>
    </submittedName>
</protein>